<dbReference type="RefSeq" id="WP_253021113.1">
    <property type="nucleotide sequence ID" value="NZ_JAOSHN010000004.1"/>
</dbReference>
<evidence type="ECO:0000313" key="3">
    <source>
        <dbReference type="Proteomes" id="UP001065549"/>
    </source>
</evidence>
<accession>A0A9J6QRK1</accession>
<dbReference type="Pfam" id="PF04230">
    <property type="entry name" value="PS_pyruv_trans"/>
    <property type="match status" value="1"/>
</dbReference>
<dbReference type="EMBL" id="JAOSHN010000004">
    <property type="protein sequence ID" value="MCU7378698.1"/>
    <property type="molecule type" value="Genomic_DNA"/>
</dbReference>
<keyword evidence="3" id="KW-1185">Reference proteome</keyword>
<dbReference type="Proteomes" id="UP001065549">
    <property type="component" value="Unassembled WGS sequence"/>
</dbReference>
<comment type="caution">
    <text evidence="2">The sequence shown here is derived from an EMBL/GenBank/DDBJ whole genome shotgun (WGS) entry which is preliminary data.</text>
</comment>
<keyword evidence="2" id="KW-0808">Transferase</keyword>
<proteinExistence type="predicted"/>
<organism evidence="2 3">
    <name type="scientific">Hominibacterium faecale</name>
    <dbReference type="NCBI Taxonomy" id="2839743"/>
    <lineage>
        <taxon>Bacteria</taxon>
        <taxon>Bacillati</taxon>
        <taxon>Bacillota</taxon>
        <taxon>Clostridia</taxon>
        <taxon>Peptostreptococcales</taxon>
        <taxon>Anaerovoracaceae</taxon>
        <taxon>Hominibacterium</taxon>
    </lineage>
</organism>
<gene>
    <name evidence="2" type="ORF">OBO34_10060</name>
</gene>
<evidence type="ECO:0000313" key="2">
    <source>
        <dbReference type="EMBL" id="MCU7378698.1"/>
    </source>
</evidence>
<dbReference type="AlphaFoldDB" id="A0A9J6QRK1"/>
<name>A0A9J6QRK1_9FIRM</name>
<dbReference type="GO" id="GO:0016740">
    <property type="term" value="F:transferase activity"/>
    <property type="evidence" value="ECO:0007669"/>
    <property type="project" value="UniProtKB-KW"/>
</dbReference>
<feature type="domain" description="Polysaccharide pyruvyl transferase" evidence="1">
    <location>
        <begin position="73"/>
        <end position="310"/>
    </location>
</feature>
<sequence>MKKILMRAAMLPLNELDTFQIIAEDRIGTNAGNLFFPYSLSRTLMRDSSVQIDSILTKYKYSEERIREINEQYDCFVIPLANAFRISFVKELNFITDLVKRLKIPCIVVGVGLQTGVDARANQSYAIDESVKKFVKAILDKSDKLGVRGQITADYLKHLGFKEDRDFTVIGCPSMFLFGDQLPQITKKELKPDSFVCINRKIGIPLYLHAFLEKCQIEFSNYCFIPQNTFDLRLLYGGVPLDMDQDRNTPPNYPQHYLDACFKEDKVRGFVNVPSWLDFMKQATFNFGSRIHGNIAGILAGIPSYIFVSDSRILELADYHNIPHMLARDIDQNTNIYDIYEHTDFNLVHKGHKERFEHYLDFLQKNGLKTVYDGDRRRDEVYFDREMRKQKLQPPIKPFILETPEEQMRRTEQYYKYLYESLAVENKELKQRLNKEQKHLINKIIRRLRGLHGAKN</sequence>
<protein>
    <submittedName>
        <fullName evidence="2">Polysaccharide pyruvyl transferase family protein</fullName>
    </submittedName>
</protein>
<dbReference type="InterPro" id="IPR007345">
    <property type="entry name" value="Polysacch_pyruvyl_Trfase"/>
</dbReference>
<evidence type="ECO:0000259" key="1">
    <source>
        <dbReference type="Pfam" id="PF04230"/>
    </source>
</evidence>
<reference evidence="2" key="1">
    <citation type="submission" date="2022-09" db="EMBL/GenBank/DDBJ databases">
        <title>Culturomic study of gut microbiota in children with autism spectrum disorder.</title>
        <authorList>
            <person name="Efimov B.A."/>
            <person name="Chaplin A.V."/>
            <person name="Sokolova S.R."/>
            <person name="Pikina A.P."/>
            <person name="Korzhanova M."/>
            <person name="Belova V."/>
            <person name="Korostin D."/>
        </authorList>
    </citation>
    <scope>NUCLEOTIDE SEQUENCE</scope>
    <source>
        <strain evidence="2">ASD5510</strain>
    </source>
</reference>